<feature type="domain" description="BD-FAE-like" evidence="12">
    <location>
        <begin position="1615"/>
        <end position="1808"/>
    </location>
</feature>
<dbReference type="SUPFAM" id="SSF56935">
    <property type="entry name" value="Porins"/>
    <property type="match status" value="1"/>
</dbReference>
<keyword evidence="8" id="KW-0472">Membrane</keyword>
<evidence type="ECO:0000256" key="8">
    <source>
        <dbReference type="ARBA" id="ARBA00023136"/>
    </source>
</evidence>
<keyword evidence="4" id="KW-0812">Transmembrane</keyword>
<evidence type="ECO:0000256" key="7">
    <source>
        <dbReference type="ARBA" id="ARBA00023077"/>
    </source>
</evidence>
<feature type="domain" description="TonB-dependent receptor-like beta-barrel" evidence="10">
    <location>
        <begin position="263"/>
        <end position="719"/>
    </location>
</feature>
<evidence type="ECO:0000259" key="12">
    <source>
        <dbReference type="Pfam" id="PF20434"/>
    </source>
</evidence>
<dbReference type="InterPro" id="IPR049492">
    <property type="entry name" value="BD-FAE-like_dom"/>
</dbReference>
<dbReference type="Pfam" id="PF00593">
    <property type="entry name" value="TonB_dep_Rec_b-barrel"/>
    <property type="match status" value="1"/>
</dbReference>
<keyword evidence="6" id="KW-0406">Ion transport</keyword>
<keyword evidence="5" id="KW-0408">Iron</keyword>
<evidence type="ECO:0000259" key="10">
    <source>
        <dbReference type="Pfam" id="PF00593"/>
    </source>
</evidence>
<evidence type="ECO:0000256" key="1">
    <source>
        <dbReference type="ARBA" id="ARBA00004571"/>
    </source>
</evidence>
<evidence type="ECO:0000256" key="2">
    <source>
        <dbReference type="ARBA" id="ARBA00022448"/>
    </source>
</evidence>
<evidence type="ECO:0000256" key="3">
    <source>
        <dbReference type="ARBA" id="ARBA00022496"/>
    </source>
</evidence>
<keyword evidence="14" id="KW-1185">Reference proteome</keyword>
<evidence type="ECO:0000259" key="11">
    <source>
        <dbReference type="Pfam" id="PF07715"/>
    </source>
</evidence>
<dbReference type="EMBL" id="CAJNIZ010042748">
    <property type="protein sequence ID" value="CAE7635067.1"/>
    <property type="molecule type" value="Genomic_DNA"/>
</dbReference>
<dbReference type="OrthoDB" id="449418at2759"/>
<dbReference type="InterPro" id="IPR016195">
    <property type="entry name" value="Pol/histidinol_Pase-like"/>
</dbReference>
<comment type="caution">
    <text evidence="13">The sequence shown here is derived from an EMBL/GenBank/DDBJ whole genome shotgun (WGS) entry which is preliminary data.</text>
</comment>
<dbReference type="Pfam" id="PF12228">
    <property type="entry name" value="DUF3604"/>
    <property type="match status" value="1"/>
</dbReference>
<evidence type="ECO:0000313" key="13">
    <source>
        <dbReference type="EMBL" id="CAE7635067.1"/>
    </source>
</evidence>
<dbReference type="InterPro" id="IPR029058">
    <property type="entry name" value="AB_hydrolase_fold"/>
</dbReference>
<keyword evidence="9" id="KW-0998">Cell outer membrane</keyword>
<proteinExistence type="predicted"/>
<dbReference type="PROSITE" id="PS52016">
    <property type="entry name" value="TONB_DEPENDENT_REC_3"/>
    <property type="match status" value="1"/>
</dbReference>
<dbReference type="InterPro" id="IPR012910">
    <property type="entry name" value="Plug_dom"/>
</dbReference>
<dbReference type="PANTHER" id="PTHR32552:SF81">
    <property type="entry name" value="TONB-DEPENDENT OUTER MEMBRANE RECEPTOR"/>
    <property type="match status" value="1"/>
</dbReference>
<dbReference type="Pfam" id="PF20434">
    <property type="entry name" value="BD-FAE"/>
    <property type="match status" value="1"/>
</dbReference>
<keyword evidence="3" id="KW-0410">Iron transport</keyword>
<comment type="subcellular location">
    <subcellularLocation>
        <location evidence="1">Cell outer membrane</location>
        <topology evidence="1">Multi-pass membrane protein</topology>
    </subcellularLocation>
</comment>
<dbReference type="InterPro" id="IPR000531">
    <property type="entry name" value="Beta-barrel_TonB"/>
</dbReference>
<evidence type="ECO:0000256" key="9">
    <source>
        <dbReference type="ARBA" id="ARBA00023237"/>
    </source>
</evidence>
<dbReference type="SUPFAM" id="SSF89550">
    <property type="entry name" value="PHP domain-like"/>
    <property type="match status" value="1"/>
</dbReference>
<dbReference type="Gene3D" id="2.40.170.20">
    <property type="entry name" value="TonB-dependent receptor, beta-barrel domain"/>
    <property type="match status" value="1"/>
</dbReference>
<dbReference type="PANTHER" id="PTHR32552">
    <property type="entry name" value="FERRICHROME IRON RECEPTOR-RELATED"/>
    <property type="match status" value="1"/>
</dbReference>
<feature type="domain" description="TonB-dependent receptor plug" evidence="11">
    <location>
        <begin position="36"/>
        <end position="149"/>
    </location>
</feature>
<dbReference type="Proteomes" id="UP000649617">
    <property type="component" value="Unassembled WGS sequence"/>
</dbReference>
<sequence length="1882" mass="206959">MSVLFTGLPQRVAAEEQRNAQMEEIVVTARKREERLQDLPGSAAAITETMIEDLGGIYSLRDVTDLIPGITLVEAASSDLMEPSIRGAGQSRNRSSVSATGFYRNGAYFASQSLGGRSLARMDTYDAQRIEVLRGPQGALYGRNALGGAMNVISKRPDSELDFKLGVRAGELDYQGYEAIANIPLGETFAARVSYFTEERDDGFFEDQAGNPVDVTEFDHLRLGLLWNPTQEMEIYYSFDQSEERFFPGIRQRFRDTQTDLRQTLINTPHIGDHDIDNHALTIDYTFAKGIFSAVTNLREREVYRLEDDDYFLANANAAAVLTRQQETFVDADIFFQELRWTSTLGGAFEYLIGADYYSMTTSELIDDFSAGGPTVATSSIRDWETDNKSWAVYISADYDFANIPLSINAEIRYAKDKVDGDILTITPNSLPLVRLDLEADNDFTNTPWGLTASWRFENVSGELSEAMAYAKIGSSYRHGGLNLGSGLPTDAFPTQAVYDEEDSLSYEIGAKTSWLGGAVSLNAAAFFNTYNDFLDTTTNGCPELCPFLDPVTLESLGFEANGDRIEVTPGGDPGLQSPTAFFIGNVGELESWGYEIETMFRFNLNESGGRLLGSVGYSKQMGEVTEIGSGVNPSQADELGARLNFVRPTELKGNLTWRQPLPGFDGVTMLAAATYIHESGGFTALNTSRLKIDGVDRLDLRLGLESQHWSATLNGNNVLDKEYFTDRTAVRFRMKLALLGAVLLAVLTTATVSAEDYLSEALRERVETLKADVAINPTDSQNAAQRSQVMWEWVNAFAQSGGYVPVNLTTILRPASSEALPPRMAATFDDYVFEMSLFDEQPDAIGSVATTLGPYEARSWATLQQTYTVGEKHMTRGGGMAVPRHFMANYGMFQTSDPAGDNYVFVSSSNPAAEFVVDTYPINGMHGGFRGAQPVLFFRLSQGELKTGDTLTVTYGGRGQGGRGLLMPTFSSDHMPFPLYVLFDPEESLVSLPIAPVQVTGTKIAGVHAFAPSVVRPGEKFDFSVRAEDQFYNRAVGLIPGFKVYANEKLLAELPPGEQAIQVISEVSFADSGVQRITVVSEDGSITGSANPILISTDAPKIRWGDTHGHSGFAEGIGTPDRFMQWAKEDARLDFVTHSEHDIWMDDFEWQVLKDNVEKYTEPGRFVAYLGYEWTTLNIFGGHHNVLFRTPQNRERVPTQFYPTLSDLYAGLRAKHDPRDVVVIPHAHQAGNYRLGDPRLQPLVEIMSQHGNFEWFGRMYLSHGQQVGFTAASDNHLSQPGYTSVKDSSLSQRGGLGAVMADEVSVDAIFDGMKNLSAYATTGDRIILQTQVNGVPMGQRMDFARERNISGRVVGTAPISTITVFKNDEVLWEQDYLTVQEGRLADEETFFLSFMSDSAPKHRGDNPRGWRPWRGTLEVVGAQLVSATSSDIINSTETNLYVDAGNPNLVHFTAASRGAATSMKLELQNPSRNTRFKLSLKDGREFGSGPPIFRAPAQVPGADVELSLRQLDRGEVTEVLPFDGYLDTIRLRRVITQGAQDVSFALSDVGDIQGDYYFVRVVQADVYRVDWYSFLAVLVLTFCAAAPIAAAPVLVADVDYRADTQSAFDPLRALDIYYPSERKLARRIVFFIHGGGWAIGDKSNQATLAKAQLFTDLGYVFVSTNYRLSPRPGQEAGTERIRHPVHINDVADALAFLVTNASSLDLDVKGIGLVGHSSGAHLAALLASDQALLKRRHIDPAIIKGLVVLDTLALDVDTIMKTKLPPRARSIYENAFGSAEENQNGELWRSASPIVFADAADPPVLVITQSRVTNRVEQALRFIRALEQPSTTSLFTVTRSHRQINHDLGGAEDPAGITTRVVEFFDQVFASENAADLASGG</sequence>
<evidence type="ECO:0000256" key="5">
    <source>
        <dbReference type="ARBA" id="ARBA00023004"/>
    </source>
</evidence>
<protein>
    <submittedName>
        <fullName evidence="13">Uncharacterized protein</fullName>
    </submittedName>
</protein>
<gene>
    <name evidence="13" type="ORF">SPIL2461_LOCUS16714</name>
</gene>
<name>A0A812VP60_SYMPI</name>
<evidence type="ECO:0000256" key="4">
    <source>
        <dbReference type="ARBA" id="ARBA00022692"/>
    </source>
</evidence>
<dbReference type="InterPro" id="IPR022028">
    <property type="entry name" value="DUF3604"/>
</dbReference>
<dbReference type="Gene3D" id="3.40.50.1820">
    <property type="entry name" value="alpha/beta hydrolase"/>
    <property type="match status" value="1"/>
</dbReference>
<dbReference type="InterPro" id="IPR039426">
    <property type="entry name" value="TonB-dep_rcpt-like"/>
</dbReference>
<dbReference type="Pfam" id="PF07715">
    <property type="entry name" value="Plug"/>
    <property type="match status" value="1"/>
</dbReference>
<dbReference type="GO" id="GO:0006826">
    <property type="term" value="P:iron ion transport"/>
    <property type="evidence" value="ECO:0007669"/>
    <property type="project" value="UniProtKB-KW"/>
</dbReference>
<dbReference type="SUPFAM" id="SSF53474">
    <property type="entry name" value="alpha/beta-Hydrolases"/>
    <property type="match status" value="1"/>
</dbReference>
<accession>A0A812VP60</accession>
<keyword evidence="7" id="KW-0798">TonB box</keyword>
<evidence type="ECO:0000313" key="14">
    <source>
        <dbReference type="Proteomes" id="UP000649617"/>
    </source>
</evidence>
<organism evidence="13 14">
    <name type="scientific">Symbiodinium pilosum</name>
    <name type="common">Dinoflagellate</name>
    <dbReference type="NCBI Taxonomy" id="2952"/>
    <lineage>
        <taxon>Eukaryota</taxon>
        <taxon>Sar</taxon>
        <taxon>Alveolata</taxon>
        <taxon>Dinophyceae</taxon>
        <taxon>Suessiales</taxon>
        <taxon>Symbiodiniaceae</taxon>
        <taxon>Symbiodinium</taxon>
    </lineage>
</organism>
<keyword evidence="2" id="KW-0813">Transport</keyword>
<evidence type="ECO:0000256" key="6">
    <source>
        <dbReference type="ARBA" id="ARBA00023065"/>
    </source>
</evidence>
<dbReference type="InterPro" id="IPR036942">
    <property type="entry name" value="Beta-barrel_TonB_sf"/>
</dbReference>
<dbReference type="Gene3D" id="3.20.20.140">
    <property type="entry name" value="Metal-dependent hydrolases"/>
    <property type="match status" value="1"/>
</dbReference>
<reference evidence="13" key="1">
    <citation type="submission" date="2021-02" db="EMBL/GenBank/DDBJ databases">
        <authorList>
            <person name="Dougan E. K."/>
            <person name="Rhodes N."/>
            <person name="Thang M."/>
            <person name="Chan C."/>
        </authorList>
    </citation>
    <scope>NUCLEOTIDE SEQUENCE</scope>
</reference>